<evidence type="ECO:0008006" key="2">
    <source>
        <dbReference type="Google" id="ProtNLM"/>
    </source>
</evidence>
<feature type="non-terminal residue" evidence="1">
    <location>
        <position position="1"/>
    </location>
</feature>
<organism evidence="1">
    <name type="scientific">marine sediment metagenome</name>
    <dbReference type="NCBI Taxonomy" id="412755"/>
    <lineage>
        <taxon>unclassified sequences</taxon>
        <taxon>metagenomes</taxon>
        <taxon>ecological metagenomes</taxon>
    </lineage>
</organism>
<evidence type="ECO:0000313" key="1">
    <source>
        <dbReference type="EMBL" id="GAG28219.1"/>
    </source>
</evidence>
<reference evidence="1" key="1">
    <citation type="journal article" date="2014" name="Front. Microbiol.">
        <title>High frequency of phylogenetically diverse reductive dehalogenase-homologous genes in deep subseafloor sedimentary metagenomes.</title>
        <authorList>
            <person name="Kawai M."/>
            <person name="Futagami T."/>
            <person name="Toyoda A."/>
            <person name="Takaki Y."/>
            <person name="Nishi S."/>
            <person name="Hori S."/>
            <person name="Arai W."/>
            <person name="Tsubouchi T."/>
            <person name="Morono Y."/>
            <person name="Uchiyama I."/>
            <person name="Ito T."/>
            <person name="Fujiyama A."/>
            <person name="Inagaki F."/>
            <person name="Takami H."/>
        </authorList>
    </citation>
    <scope>NUCLEOTIDE SEQUENCE</scope>
    <source>
        <strain evidence="1">Expedition CK06-06</strain>
    </source>
</reference>
<dbReference type="Gene3D" id="1.20.1260.10">
    <property type="match status" value="1"/>
</dbReference>
<accession>X0WBA0</accession>
<comment type="caution">
    <text evidence="1">The sequence shown here is derived from an EMBL/GenBank/DDBJ whole genome shotgun (WGS) entry which is preliminary data.</text>
</comment>
<sequence>PDNMPGVESARAANEALYGKLKDVFAAASGAKAVEGSGSDIEAIDVAIGTEDKSVEAYAEWVEKGDSEEIRGLGEVLVGQERFHRQLLENAKEYLQNPGDWFMQEERWNFEGG</sequence>
<dbReference type="EMBL" id="BARS01031245">
    <property type="protein sequence ID" value="GAG28219.1"/>
    <property type="molecule type" value="Genomic_DNA"/>
</dbReference>
<dbReference type="SUPFAM" id="SSF47240">
    <property type="entry name" value="Ferritin-like"/>
    <property type="match status" value="1"/>
</dbReference>
<name>X0WBA0_9ZZZZ</name>
<gene>
    <name evidence="1" type="ORF">S01H1_48643</name>
</gene>
<dbReference type="InterPro" id="IPR012347">
    <property type="entry name" value="Ferritin-like"/>
</dbReference>
<proteinExistence type="predicted"/>
<protein>
    <recommendedName>
        <fullName evidence="2">Rubrerythrin diiron-binding domain-containing protein</fullName>
    </recommendedName>
</protein>
<dbReference type="AlphaFoldDB" id="X0WBA0"/>
<dbReference type="InterPro" id="IPR009078">
    <property type="entry name" value="Ferritin-like_SF"/>
</dbReference>